<sequence>MKESKKATLVRRRTPGITAKMIENTENSFPPDSPADEQPADGHAAGEQPAGEHPAVDYPADARIDNQGEDTFEAALARYGMELDEPLAASLKTYAETMWRFNEQLNLTRHTTWDLFVGRDLRDCLQLAHLIQPDEEILDLGSGNGVPGIPLAIIRPDIEVSLAESVGKRAKVLDELVTELNLNVPVYAARGEHLLDDFRFTTIVSRAVGSLLKFCRWVEPHWGSFDRLLLVKGPKWIEERGEARHHGVLKGLELRVVASYPLGNPLEAEETIDTDPASGSGEGVILQLSRKGHLT</sequence>
<dbReference type="SUPFAM" id="SSF53335">
    <property type="entry name" value="S-adenosyl-L-methionine-dependent methyltransferases"/>
    <property type="match status" value="1"/>
</dbReference>
<dbReference type="InterPro" id="IPR029063">
    <property type="entry name" value="SAM-dependent_MTases_sf"/>
</dbReference>
<dbReference type="NCBIfam" id="TIGR00138">
    <property type="entry name" value="rsmG_gidB"/>
    <property type="match status" value="1"/>
</dbReference>
<feature type="binding site" evidence="6">
    <location>
        <begin position="191"/>
        <end position="192"/>
    </location>
    <ligand>
        <name>S-adenosyl-L-methionine</name>
        <dbReference type="ChEBI" id="CHEBI:59789"/>
    </ligand>
</feature>
<evidence type="ECO:0000256" key="3">
    <source>
        <dbReference type="ARBA" id="ARBA00022603"/>
    </source>
</evidence>
<evidence type="ECO:0000313" key="9">
    <source>
        <dbReference type="Proteomes" id="UP000316213"/>
    </source>
</evidence>
<keyword evidence="9" id="KW-1185">Reference proteome</keyword>
<comment type="caution">
    <text evidence="8">The sequence shown here is derived from an EMBL/GenBank/DDBJ whole genome shotgun (WGS) entry which is preliminary data.</text>
</comment>
<protein>
    <recommendedName>
        <fullName evidence="6">Ribosomal RNA small subunit methyltransferase G</fullName>
        <ecNumber evidence="6">2.1.1.-</ecNumber>
    </recommendedName>
    <alternativeName>
        <fullName evidence="6">16S rRNA 7-methylguanosine methyltransferase</fullName>
        <shortName evidence="6">16S rRNA m7G methyltransferase</shortName>
    </alternativeName>
</protein>
<organism evidence="8 9">
    <name type="scientific">Neorhodopirellula pilleata</name>
    <dbReference type="NCBI Taxonomy" id="2714738"/>
    <lineage>
        <taxon>Bacteria</taxon>
        <taxon>Pseudomonadati</taxon>
        <taxon>Planctomycetota</taxon>
        <taxon>Planctomycetia</taxon>
        <taxon>Pirellulales</taxon>
        <taxon>Pirellulaceae</taxon>
        <taxon>Neorhodopirellula</taxon>
    </lineage>
</organism>
<evidence type="ECO:0000256" key="7">
    <source>
        <dbReference type="SAM" id="MobiDB-lite"/>
    </source>
</evidence>
<keyword evidence="2 6" id="KW-0698">rRNA processing</keyword>
<feature type="binding site" evidence="6">
    <location>
        <position position="206"/>
    </location>
    <ligand>
        <name>S-adenosyl-L-methionine</name>
        <dbReference type="ChEBI" id="CHEBI:59789"/>
    </ligand>
</feature>
<dbReference type="Proteomes" id="UP000316213">
    <property type="component" value="Unassembled WGS sequence"/>
</dbReference>
<dbReference type="InterPro" id="IPR003682">
    <property type="entry name" value="rRNA_ssu_MeTfrase_G"/>
</dbReference>
<comment type="similarity">
    <text evidence="6">Belongs to the methyltransferase superfamily. RNA methyltransferase RsmG family.</text>
</comment>
<feature type="region of interest" description="Disordered" evidence="7">
    <location>
        <begin position="1"/>
        <end position="58"/>
    </location>
</feature>
<keyword evidence="3 6" id="KW-0489">Methyltransferase</keyword>
<dbReference type="EMBL" id="SJPM01000001">
    <property type="protein sequence ID" value="TWU03824.1"/>
    <property type="molecule type" value="Genomic_DNA"/>
</dbReference>
<name>A0A5C6B088_9BACT</name>
<proteinExistence type="inferred from homology"/>
<dbReference type="PANTHER" id="PTHR31760:SF0">
    <property type="entry name" value="S-ADENOSYL-L-METHIONINE-DEPENDENT METHYLTRANSFERASES SUPERFAMILY PROTEIN"/>
    <property type="match status" value="1"/>
</dbReference>
<gene>
    <name evidence="6 8" type="primary">rsmG</name>
    <name evidence="8" type="ORF">Pla100_07590</name>
</gene>
<dbReference type="Pfam" id="PF02527">
    <property type="entry name" value="GidB"/>
    <property type="match status" value="1"/>
</dbReference>
<dbReference type="HAMAP" id="MF_00074">
    <property type="entry name" value="16SrRNA_methyltr_G"/>
    <property type="match status" value="1"/>
</dbReference>
<keyword evidence="5 6" id="KW-0949">S-adenosyl-L-methionine</keyword>
<dbReference type="GO" id="GO:0070043">
    <property type="term" value="F:rRNA (guanine-N7-)-methyltransferase activity"/>
    <property type="evidence" value="ECO:0007669"/>
    <property type="project" value="UniProtKB-UniRule"/>
</dbReference>
<accession>A0A5C6B088</accession>
<evidence type="ECO:0000313" key="8">
    <source>
        <dbReference type="EMBL" id="TWU03824.1"/>
    </source>
</evidence>
<evidence type="ECO:0000256" key="6">
    <source>
        <dbReference type="HAMAP-Rule" id="MF_00074"/>
    </source>
</evidence>
<evidence type="ECO:0000256" key="2">
    <source>
        <dbReference type="ARBA" id="ARBA00022552"/>
    </source>
</evidence>
<dbReference type="Gene3D" id="3.40.50.150">
    <property type="entry name" value="Vaccinia Virus protein VP39"/>
    <property type="match status" value="1"/>
</dbReference>
<feature type="binding site" evidence="6">
    <location>
        <position position="141"/>
    </location>
    <ligand>
        <name>S-adenosyl-L-methionine</name>
        <dbReference type="ChEBI" id="CHEBI:59789"/>
    </ligand>
</feature>
<dbReference type="AlphaFoldDB" id="A0A5C6B088"/>
<dbReference type="GO" id="GO:0005829">
    <property type="term" value="C:cytosol"/>
    <property type="evidence" value="ECO:0007669"/>
    <property type="project" value="TreeGrafter"/>
</dbReference>
<keyword evidence="1 6" id="KW-0963">Cytoplasm</keyword>
<reference evidence="8 9" key="1">
    <citation type="submission" date="2019-02" db="EMBL/GenBank/DDBJ databases">
        <title>Deep-cultivation of Planctomycetes and their phenomic and genomic characterization uncovers novel biology.</title>
        <authorList>
            <person name="Wiegand S."/>
            <person name="Jogler M."/>
            <person name="Boedeker C."/>
            <person name="Pinto D."/>
            <person name="Vollmers J."/>
            <person name="Rivas-Marin E."/>
            <person name="Kohn T."/>
            <person name="Peeters S.H."/>
            <person name="Heuer A."/>
            <person name="Rast P."/>
            <person name="Oberbeckmann S."/>
            <person name="Bunk B."/>
            <person name="Jeske O."/>
            <person name="Meyerdierks A."/>
            <person name="Storesund J.E."/>
            <person name="Kallscheuer N."/>
            <person name="Luecker S."/>
            <person name="Lage O.M."/>
            <person name="Pohl T."/>
            <person name="Merkel B.J."/>
            <person name="Hornburger P."/>
            <person name="Mueller R.-W."/>
            <person name="Bruemmer F."/>
            <person name="Labrenz M."/>
            <person name="Spormann A.M."/>
            <person name="Op Den Camp H."/>
            <person name="Overmann J."/>
            <person name="Amann R."/>
            <person name="Jetten M.S.M."/>
            <person name="Mascher T."/>
            <person name="Medema M.H."/>
            <person name="Devos D.P."/>
            <person name="Kaster A.-K."/>
            <person name="Ovreas L."/>
            <person name="Rohde M."/>
            <person name="Galperin M.Y."/>
            <person name="Jogler C."/>
        </authorList>
    </citation>
    <scope>NUCLEOTIDE SEQUENCE [LARGE SCALE GENOMIC DNA]</scope>
    <source>
        <strain evidence="8 9">Pla100</strain>
    </source>
</reference>
<dbReference type="EC" id="2.1.1.-" evidence="6"/>
<evidence type="ECO:0000256" key="5">
    <source>
        <dbReference type="ARBA" id="ARBA00022691"/>
    </source>
</evidence>
<evidence type="ECO:0000256" key="4">
    <source>
        <dbReference type="ARBA" id="ARBA00022679"/>
    </source>
</evidence>
<keyword evidence="4 6" id="KW-0808">Transferase</keyword>
<evidence type="ECO:0000256" key="1">
    <source>
        <dbReference type="ARBA" id="ARBA00022490"/>
    </source>
</evidence>
<comment type="function">
    <text evidence="6">Specifically methylates the N7 position of a guanine in 16S rRNA.</text>
</comment>
<comment type="subcellular location">
    <subcellularLocation>
        <location evidence="6">Cytoplasm</location>
    </subcellularLocation>
</comment>
<dbReference type="PANTHER" id="PTHR31760">
    <property type="entry name" value="S-ADENOSYL-L-METHIONINE-DEPENDENT METHYLTRANSFERASES SUPERFAMILY PROTEIN"/>
    <property type="match status" value="1"/>
</dbReference>
<comment type="caution">
    <text evidence="6">Lacks conserved residue(s) required for the propagation of feature annotation.</text>
</comment>